<gene>
    <name evidence="2" type="ORF">MM415A00252_0016</name>
    <name evidence="1" type="ORF">MM415B00400_0027</name>
</gene>
<protein>
    <submittedName>
        <fullName evidence="2">Uncharacterized protein</fullName>
    </submittedName>
</protein>
<accession>A0A6M3KQV7</accession>
<name>A0A6M3KQV7_9ZZZZ</name>
<reference evidence="2" key="1">
    <citation type="submission" date="2020-03" db="EMBL/GenBank/DDBJ databases">
        <title>The deep terrestrial virosphere.</title>
        <authorList>
            <person name="Holmfeldt K."/>
            <person name="Nilsson E."/>
            <person name="Simone D."/>
            <person name="Lopez-Fernandez M."/>
            <person name="Wu X."/>
            <person name="de Brujin I."/>
            <person name="Lundin D."/>
            <person name="Andersson A."/>
            <person name="Bertilsson S."/>
            <person name="Dopson M."/>
        </authorList>
    </citation>
    <scope>NUCLEOTIDE SEQUENCE</scope>
    <source>
        <strain evidence="2">MM415A00252</strain>
        <strain evidence="1">MM415B00400</strain>
    </source>
</reference>
<organism evidence="2">
    <name type="scientific">viral metagenome</name>
    <dbReference type="NCBI Taxonomy" id="1070528"/>
    <lineage>
        <taxon>unclassified sequences</taxon>
        <taxon>metagenomes</taxon>
        <taxon>organismal metagenomes</taxon>
    </lineage>
</organism>
<evidence type="ECO:0000313" key="2">
    <source>
        <dbReference type="EMBL" id="QJA83795.1"/>
    </source>
</evidence>
<proteinExistence type="predicted"/>
<dbReference type="EMBL" id="MT141537">
    <property type="protein sequence ID" value="QJA65372.1"/>
    <property type="molecule type" value="Genomic_DNA"/>
</dbReference>
<sequence>MAAGFTVLSKANYLLVQAYNAGFTASQVLMNAGEIPAESEFVSTALWTDSAGAAYGYFSEAPGGRVVYCNGVDTCIWGGEEIDQTGFIVSTAADTATNPADYTDVLQNTRHDTENVATIGGAAGKYFFVRSPLPLQGVIFYIDPGSENGTASVLTVNEWAGSAWSPLAITDGTSVNGVSMAQGGSVEWATTVATSKQHIIEGGVGYWYQFYLPAGSVKLYYVTLDAPFQQIVDVWDGLDNSIAACFKKTTVYENYTINVLEDIYDSADPTTYLNISSMAAYAADANCVIMGFFERMTAFNIGVGTDKTNSTAATTAAVDYWDGAIFTTVGTITDGTSETVDDLVGLGAFTGAATGWTLAAGWTYSSDTVKKDGDGVGTLAKDTFAAVATHVYKITFTISAWTVGTVTVSLGGVSGPAVSGNGPFSVTVTATGTTGLAFTPTNTARFTIDDVIVTDSADGISLAKTGTISFSPPDPWLVFKRVLSDNAVPLYYYRLRFDKAMDASTAIYYISGIPAPKQIRGYKFPLYSQDRLMLCCNMDGKRNSILVTATGTSQFFNGDDSFEEEFGNHEEINSGCTVFSQYGSNLFNITLLFKDKEMWGFVRAADSWVKYLISPTIGCPAPLTLNTMIIPSEDPQQATTNRSFAIWMGTDGVFVSEGKHPLRVSHDIRNLFEQNSSVHINQNYIKSFQAYVDRNRMEYHLLVALTSGTVTELDAEYVLDMRRWKWFTIERGTGKRLQCAVNVTDAYGNNFDYGFIDTGYMERLENGTDFDGTTIASTLQTGDFPLVENDMMTETSIKAIVPVMVAKTVTAEDVTLTHYIDTAATGTNYAADPTNAGKRLVFRPVLDATAGKMPNTLPGLYHSIKLSIVTNDEVAGLEPLLLGIFYQQVREHNYI</sequence>
<evidence type="ECO:0000313" key="1">
    <source>
        <dbReference type="EMBL" id="QJA65372.1"/>
    </source>
</evidence>
<dbReference type="AlphaFoldDB" id="A0A6M3KQV7"/>
<dbReference type="EMBL" id="MT142518">
    <property type="protein sequence ID" value="QJA83795.1"/>
    <property type="molecule type" value="Genomic_DNA"/>
</dbReference>